<feature type="compositionally biased region" description="Polar residues" evidence="1">
    <location>
        <begin position="286"/>
        <end position="300"/>
    </location>
</feature>
<accession>A0A0G4FYC9</accession>
<evidence type="ECO:0000313" key="2">
    <source>
        <dbReference type="EMBL" id="CEM20183.1"/>
    </source>
</evidence>
<proteinExistence type="predicted"/>
<feature type="region of interest" description="Disordered" evidence="1">
    <location>
        <begin position="242"/>
        <end position="307"/>
    </location>
</feature>
<dbReference type="AlphaFoldDB" id="A0A0G4FYC9"/>
<evidence type="ECO:0000256" key="1">
    <source>
        <dbReference type="SAM" id="MobiDB-lite"/>
    </source>
</evidence>
<gene>
    <name evidence="2" type="ORF">Cvel_19297</name>
</gene>
<dbReference type="EMBL" id="CDMZ01000720">
    <property type="protein sequence ID" value="CEM20183.1"/>
    <property type="molecule type" value="Genomic_DNA"/>
</dbReference>
<name>A0A0G4FYC9_9ALVE</name>
<reference evidence="2" key="1">
    <citation type="submission" date="2014-11" db="EMBL/GenBank/DDBJ databases">
        <authorList>
            <person name="Otto D Thomas"/>
            <person name="Naeem Raeece"/>
        </authorList>
    </citation>
    <scope>NUCLEOTIDE SEQUENCE</scope>
</reference>
<protein>
    <submittedName>
        <fullName evidence="2">Uncharacterized protein</fullName>
    </submittedName>
</protein>
<dbReference type="VEuPathDB" id="CryptoDB:Cvel_19297"/>
<organism evidence="2">
    <name type="scientific">Chromera velia CCMP2878</name>
    <dbReference type="NCBI Taxonomy" id="1169474"/>
    <lineage>
        <taxon>Eukaryota</taxon>
        <taxon>Sar</taxon>
        <taxon>Alveolata</taxon>
        <taxon>Colpodellida</taxon>
        <taxon>Chromeraceae</taxon>
        <taxon>Chromera</taxon>
    </lineage>
</organism>
<sequence>MQGFLDPQVVAERVAERLWNDEGQRFPFLVAGSYPAAVRAHRHNPPLSLAYNDIDVWHVDPNRPEQPQGQVPQQPDTWTIYSNDRIPNVLPPPFNGIDINRMIVPGLFWESRIQNFDINCVMAKFFVRPKPLPEGNGGPQTEIVAWHSTNAFENFLQHRVIACVNSVRSPAASLIRLLCKSHQMNLPYELSDEHLNRVPGRRFGGSNIVRFHNLPQNLRDEITQRFDIVPIPSSPGFQRMLLRNAPPGEGAPEPQAPPPEEVPPFQYEEEVPTEAELQQILALISGQGQPQADGQSTVASESGDEPM</sequence>